<evidence type="ECO:0000259" key="2">
    <source>
        <dbReference type="Pfam" id="PF11396"/>
    </source>
</evidence>
<proteinExistence type="predicted"/>
<comment type="caution">
    <text evidence="3">The sequence shown here is derived from an EMBL/GenBank/DDBJ whole genome shotgun (WGS) entry which is preliminary data.</text>
</comment>
<gene>
    <name evidence="3" type="ORF">EQG79_04715</name>
</gene>
<reference evidence="3 4" key="1">
    <citation type="submission" date="2019-01" db="EMBL/GenBank/DDBJ databases">
        <title>Spirosoma flava sp. nov., a propanil-degrading bacterium isolated from herbicide-contaminated soil.</title>
        <authorList>
            <person name="Zhang L."/>
            <person name="Jiang J.-D."/>
        </authorList>
    </citation>
    <scope>NUCLEOTIDE SEQUENCE [LARGE SCALE GENOMIC DNA]</scope>
    <source>
        <strain evidence="3 4">TY50</strain>
    </source>
</reference>
<feature type="region of interest" description="Disordered" evidence="1">
    <location>
        <begin position="114"/>
        <end position="134"/>
    </location>
</feature>
<accession>A0A4V1RWU1</accession>
<protein>
    <recommendedName>
        <fullName evidence="2">Putative beta-lactamase-inhibitor-like PepSY-like domain-containing protein</fullName>
    </recommendedName>
</protein>
<evidence type="ECO:0000313" key="3">
    <source>
        <dbReference type="EMBL" id="RYC71448.1"/>
    </source>
</evidence>
<dbReference type="AlphaFoldDB" id="A0A4V1RWU1"/>
<evidence type="ECO:0000256" key="1">
    <source>
        <dbReference type="SAM" id="MobiDB-lite"/>
    </source>
</evidence>
<sequence>MKKLILSSLIALLGIGLWSCNQQEGLSVDADSTLGAARLSSDSTGFHCRDSLTRVDVSALPAAVTAYITSKYTSATINYAAKDDTGNFLVAITQADGRKALLFNADGTFNKELSLRGGGPGKGGPGRGHGGKGNRDSLNKIAVASLPAAITSYITTNFASATINAAVNDPDRGYIVMITQADGRKALLFTTSGAFVQEIVRGFKDYTIIKTSELPASVTSYISTNYAGSTIKVAGKSSTGQFKVLIQTASNGPAELLFAADGTFVQINRRKR</sequence>
<organism evidence="3 4">
    <name type="scientific">Spirosoma sordidisoli</name>
    <dbReference type="NCBI Taxonomy" id="2502893"/>
    <lineage>
        <taxon>Bacteria</taxon>
        <taxon>Pseudomonadati</taxon>
        <taxon>Bacteroidota</taxon>
        <taxon>Cytophagia</taxon>
        <taxon>Cytophagales</taxon>
        <taxon>Cytophagaceae</taxon>
        <taxon>Spirosoma</taxon>
    </lineage>
</organism>
<feature type="domain" description="Putative beta-lactamase-inhibitor-like PepSY-like" evidence="2">
    <location>
        <begin position="139"/>
        <end position="196"/>
    </location>
</feature>
<name>A0A4V1RWU1_9BACT</name>
<evidence type="ECO:0000313" key="4">
    <source>
        <dbReference type="Proteomes" id="UP000290407"/>
    </source>
</evidence>
<feature type="compositionally biased region" description="Gly residues" evidence="1">
    <location>
        <begin position="116"/>
        <end position="128"/>
    </location>
</feature>
<feature type="domain" description="Putative beta-lactamase-inhibitor-like PepSY-like" evidence="2">
    <location>
        <begin position="53"/>
        <end position="109"/>
    </location>
</feature>
<dbReference type="EMBL" id="SBLB01000001">
    <property type="protein sequence ID" value="RYC71448.1"/>
    <property type="molecule type" value="Genomic_DNA"/>
</dbReference>
<dbReference type="Pfam" id="PF11396">
    <property type="entry name" value="PepSY_like"/>
    <property type="match status" value="2"/>
</dbReference>
<keyword evidence="4" id="KW-1185">Reference proteome</keyword>
<dbReference type="RefSeq" id="WP_077919105.1">
    <property type="nucleotide sequence ID" value="NZ_SBLB01000001.1"/>
</dbReference>
<dbReference type="SUPFAM" id="SSF160574">
    <property type="entry name" value="BT0923-like"/>
    <property type="match status" value="2"/>
</dbReference>
<dbReference type="Gene3D" id="3.40.1420.30">
    <property type="match status" value="1"/>
</dbReference>
<dbReference type="InterPro" id="IPR021533">
    <property type="entry name" value="PepSY-like"/>
</dbReference>
<dbReference type="Proteomes" id="UP000290407">
    <property type="component" value="Unassembled WGS sequence"/>
</dbReference>